<dbReference type="Pfam" id="PF08281">
    <property type="entry name" value="Sigma70_r4_2"/>
    <property type="match status" value="1"/>
</dbReference>
<dbReference type="GO" id="GO:0006352">
    <property type="term" value="P:DNA-templated transcription initiation"/>
    <property type="evidence" value="ECO:0007669"/>
    <property type="project" value="InterPro"/>
</dbReference>
<feature type="domain" description="RNA polymerase sigma-70 region 2" evidence="6">
    <location>
        <begin position="33"/>
        <end position="106"/>
    </location>
</feature>
<dbReference type="Gene3D" id="1.10.1740.10">
    <property type="match status" value="1"/>
</dbReference>
<keyword evidence="3" id="KW-0731">Sigma factor</keyword>
<evidence type="ECO:0000313" key="8">
    <source>
        <dbReference type="EMBL" id="TSJ38594.1"/>
    </source>
</evidence>
<keyword evidence="5" id="KW-0804">Transcription</keyword>
<dbReference type="EMBL" id="VLPK01000004">
    <property type="protein sequence ID" value="TSJ38594.1"/>
    <property type="molecule type" value="Genomic_DNA"/>
</dbReference>
<dbReference type="SUPFAM" id="SSF88659">
    <property type="entry name" value="Sigma3 and sigma4 domains of RNA polymerase sigma factors"/>
    <property type="match status" value="1"/>
</dbReference>
<dbReference type="InterPro" id="IPR013324">
    <property type="entry name" value="RNA_pol_sigma_r3/r4-like"/>
</dbReference>
<dbReference type="Proteomes" id="UP000318733">
    <property type="component" value="Unassembled WGS sequence"/>
</dbReference>
<evidence type="ECO:0000256" key="3">
    <source>
        <dbReference type="ARBA" id="ARBA00023082"/>
    </source>
</evidence>
<keyword evidence="2" id="KW-0805">Transcription regulation</keyword>
<evidence type="ECO:0000256" key="5">
    <source>
        <dbReference type="ARBA" id="ARBA00023163"/>
    </source>
</evidence>
<name>A0A556MF79_9SPHI</name>
<evidence type="ECO:0000313" key="9">
    <source>
        <dbReference type="Proteomes" id="UP000318733"/>
    </source>
</evidence>
<protein>
    <submittedName>
        <fullName evidence="8">RNA polymerase sigma factor</fullName>
    </submittedName>
</protein>
<comment type="similarity">
    <text evidence="1">Belongs to the sigma-70 factor family. ECF subfamily.</text>
</comment>
<evidence type="ECO:0000259" key="6">
    <source>
        <dbReference type="Pfam" id="PF04542"/>
    </source>
</evidence>
<reference evidence="8 9" key="1">
    <citation type="submission" date="2019-07" db="EMBL/GenBank/DDBJ databases">
        <authorList>
            <person name="Huq M.A."/>
        </authorList>
    </citation>
    <scope>NUCLEOTIDE SEQUENCE [LARGE SCALE GENOMIC DNA]</scope>
    <source>
        <strain evidence="8 9">MAH-19</strain>
    </source>
</reference>
<dbReference type="InterPro" id="IPR014284">
    <property type="entry name" value="RNA_pol_sigma-70_dom"/>
</dbReference>
<dbReference type="RefSeq" id="WP_144249876.1">
    <property type="nucleotide sequence ID" value="NZ_VLPK01000004.1"/>
</dbReference>
<dbReference type="InterPro" id="IPR036388">
    <property type="entry name" value="WH-like_DNA-bd_sf"/>
</dbReference>
<organism evidence="8 9">
    <name type="scientific">Mucilaginibacter corticis</name>
    <dbReference type="NCBI Taxonomy" id="2597670"/>
    <lineage>
        <taxon>Bacteria</taxon>
        <taxon>Pseudomonadati</taxon>
        <taxon>Bacteroidota</taxon>
        <taxon>Sphingobacteriia</taxon>
        <taxon>Sphingobacteriales</taxon>
        <taxon>Sphingobacteriaceae</taxon>
        <taxon>Mucilaginibacter</taxon>
    </lineage>
</organism>
<evidence type="ECO:0000256" key="2">
    <source>
        <dbReference type="ARBA" id="ARBA00023015"/>
    </source>
</evidence>
<feature type="domain" description="RNA polymerase sigma factor 70 region 4 type 2" evidence="7">
    <location>
        <begin position="134"/>
        <end position="185"/>
    </location>
</feature>
<dbReference type="SUPFAM" id="SSF88946">
    <property type="entry name" value="Sigma2 domain of RNA polymerase sigma factors"/>
    <property type="match status" value="1"/>
</dbReference>
<keyword evidence="9" id="KW-1185">Reference proteome</keyword>
<dbReference type="InterPro" id="IPR007627">
    <property type="entry name" value="RNA_pol_sigma70_r2"/>
</dbReference>
<evidence type="ECO:0000256" key="1">
    <source>
        <dbReference type="ARBA" id="ARBA00010641"/>
    </source>
</evidence>
<dbReference type="AlphaFoldDB" id="A0A556MF79"/>
<dbReference type="CDD" id="cd06171">
    <property type="entry name" value="Sigma70_r4"/>
    <property type="match status" value="1"/>
</dbReference>
<dbReference type="Gene3D" id="1.10.10.10">
    <property type="entry name" value="Winged helix-like DNA-binding domain superfamily/Winged helix DNA-binding domain"/>
    <property type="match status" value="1"/>
</dbReference>
<dbReference type="GO" id="GO:0016987">
    <property type="term" value="F:sigma factor activity"/>
    <property type="evidence" value="ECO:0007669"/>
    <property type="project" value="UniProtKB-KW"/>
</dbReference>
<comment type="caution">
    <text evidence="8">The sequence shown here is derived from an EMBL/GenBank/DDBJ whole genome shotgun (WGS) entry which is preliminary data.</text>
</comment>
<dbReference type="InterPro" id="IPR013325">
    <property type="entry name" value="RNA_pol_sigma_r2"/>
</dbReference>
<dbReference type="NCBIfam" id="TIGR02937">
    <property type="entry name" value="sigma70-ECF"/>
    <property type="match status" value="1"/>
</dbReference>
<dbReference type="PANTHER" id="PTHR43133">
    <property type="entry name" value="RNA POLYMERASE ECF-TYPE SIGMA FACTO"/>
    <property type="match status" value="1"/>
</dbReference>
<keyword evidence="4" id="KW-0238">DNA-binding</keyword>
<dbReference type="InterPro" id="IPR013249">
    <property type="entry name" value="RNA_pol_sigma70_r4_t2"/>
</dbReference>
<dbReference type="GO" id="GO:0003677">
    <property type="term" value="F:DNA binding"/>
    <property type="evidence" value="ECO:0007669"/>
    <property type="project" value="UniProtKB-KW"/>
</dbReference>
<sequence length="199" mass="22756">MAINILKVLKIEPALKQLIEGCAKKDNKCQELLYKGFYGYLSGVVFRYVKEREVINELINDAFLKIFKKIDSFEFNGPPDELAKAFKGWIGRIAANGAIDSIRAKKSILYVDDIADEAIMNIAVETPDNLSYKAIVELIDGLPPIQQLIFNMHQVEGFSHEEIAQKFKIPPSTSRVYLTRARVKLVELYQKSMKTYYEK</sequence>
<evidence type="ECO:0000256" key="4">
    <source>
        <dbReference type="ARBA" id="ARBA00023125"/>
    </source>
</evidence>
<dbReference type="OrthoDB" id="1491902at2"/>
<dbReference type="InterPro" id="IPR039425">
    <property type="entry name" value="RNA_pol_sigma-70-like"/>
</dbReference>
<dbReference type="PANTHER" id="PTHR43133:SF8">
    <property type="entry name" value="RNA POLYMERASE SIGMA FACTOR HI_1459-RELATED"/>
    <property type="match status" value="1"/>
</dbReference>
<dbReference type="Pfam" id="PF04542">
    <property type="entry name" value="Sigma70_r2"/>
    <property type="match status" value="1"/>
</dbReference>
<proteinExistence type="inferred from homology"/>
<accession>A0A556MF79</accession>
<evidence type="ECO:0000259" key="7">
    <source>
        <dbReference type="Pfam" id="PF08281"/>
    </source>
</evidence>
<gene>
    <name evidence="8" type="ORF">FO440_18950</name>
</gene>